<feature type="domain" description="Fumarylacetoacetase-like C-terminal" evidence="2">
    <location>
        <begin position="89"/>
        <end position="259"/>
    </location>
</feature>
<dbReference type="GO" id="GO:0008684">
    <property type="term" value="F:2-oxopent-4-enoate hydratase activity"/>
    <property type="evidence" value="ECO:0007669"/>
    <property type="project" value="TreeGrafter"/>
</dbReference>
<proteinExistence type="predicted"/>
<protein>
    <submittedName>
        <fullName evidence="3">Unannotated protein</fullName>
    </submittedName>
</protein>
<dbReference type="EMBL" id="CAFBMR010000010">
    <property type="protein sequence ID" value="CAB4906217.1"/>
    <property type="molecule type" value="Genomic_DNA"/>
</dbReference>
<dbReference type="AlphaFoldDB" id="A0A6J7GDD6"/>
<reference evidence="3" key="1">
    <citation type="submission" date="2020-05" db="EMBL/GenBank/DDBJ databases">
        <authorList>
            <person name="Chiriac C."/>
            <person name="Salcher M."/>
            <person name="Ghai R."/>
            <person name="Kavagutti S V."/>
        </authorList>
    </citation>
    <scope>NUCLEOTIDE SEQUENCE</scope>
</reference>
<evidence type="ECO:0000313" key="3">
    <source>
        <dbReference type="EMBL" id="CAB4906217.1"/>
    </source>
</evidence>
<dbReference type="GO" id="GO:0005737">
    <property type="term" value="C:cytoplasm"/>
    <property type="evidence" value="ECO:0007669"/>
    <property type="project" value="TreeGrafter"/>
</dbReference>
<dbReference type="Gene3D" id="3.90.850.10">
    <property type="entry name" value="Fumarylacetoacetase-like, C-terminal domain"/>
    <property type="match status" value="1"/>
</dbReference>
<evidence type="ECO:0000256" key="1">
    <source>
        <dbReference type="ARBA" id="ARBA00023239"/>
    </source>
</evidence>
<organism evidence="3">
    <name type="scientific">freshwater metagenome</name>
    <dbReference type="NCBI Taxonomy" id="449393"/>
    <lineage>
        <taxon>unclassified sequences</taxon>
        <taxon>metagenomes</taxon>
        <taxon>ecological metagenomes</taxon>
    </lineage>
</organism>
<sequence length="266" mass="28210">MNKILTPQQARDFADALYVARQTRTPVAAFTDSLPDLGVEDGYAVQQCLTQRLIDDGETICGYKIGLTSAPMQQLLGVDQPDFGPVFESMVYRDSAEIPVDRFIAPRVEAEIGVILRTDLSGPGCTPDQARQSTRGLVAALEIVDSRIRDWKIRLADTIADLASSGAIALSNLVVPVEGFDPRLIGMVFSKNGEVIATGVGAATLGDPFAAVAWLANNLAPRGIVLPAGSIIMTGALHAMVPVAPGDVFLAEFDRLGPVSICMASE</sequence>
<dbReference type="InterPro" id="IPR036663">
    <property type="entry name" value="Fumarylacetoacetase_C_sf"/>
</dbReference>
<keyword evidence="1" id="KW-0456">Lyase</keyword>
<dbReference type="InterPro" id="IPR050772">
    <property type="entry name" value="Hydratase-Decarb/MhpD_sf"/>
</dbReference>
<dbReference type="SUPFAM" id="SSF56529">
    <property type="entry name" value="FAH"/>
    <property type="match status" value="1"/>
</dbReference>
<dbReference type="InterPro" id="IPR011234">
    <property type="entry name" value="Fumarylacetoacetase-like_C"/>
</dbReference>
<name>A0A6J7GDD6_9ZZZZ</name>
<accession>A0A6J7GDD6</accession>
<dbReference type="PANTHER" id="PTHR30143">
    <property type="entry name" value="ACID HYDRATASE"/>
    <property type="match status" value="1"/>
</dbReference>
<gene>
    <name evidence="3" type="ORF">UFOPK3610_00439</name>
</gene>
<dbReference type="PANTHER" id="PTHR30143:SF0">
    <property type="entry name" value="2-KETO-4-PENTENOATE HYDRATASE"/>
    <property type="match status" value="1"/>
</dbReference>
<evidence type="ECO:0000259" key="2">
    <source>
        <dbReference type="Pfam" id="PF01557"/>
    </source>
</evidence>
<dbReference type="Pfam" id="PF01557">
    <property type="entry name" value="FAA_hydrolase"/>
    <property type="match status" value="1"/>
</dbReference>